<name>X6NW60_RETFI</name>
<organism evidence="2 3">
    <name type="scientific">Reticulomyxa filosa</name>
    <dbReference type="NCBI Taxonomy" id="46433"/>
    <lineage>
        <taxon>Eukaryota</taxon>
        <taxon>Sar</taxon>
        <taxon>Rhizaria</taxon>
        <taxon>Retaria</taxon>
        <taxon>Foraminifera</taxon>
        <taxon>Monothalamids</taxon>
        <taxon>Reticulomyxidae</taxon>
        <taxon>Reticulomyxa</taxon>
    </lineage>
</organism>
<evidence type="ECO:0000313" key="3">
    <source>
        <dbReference type="Proteomes" id="UP000023152"/>
    </source>
</evidence>
<keyword evidence="3" id="KW-1185">Reference proteome</keyword>
<protein>
    <submittedName>
        <fullName evidence="2">Uncharacterized protein</fullName>
    </submittedName>
</protein>
<reference evidence="2 3" key="1">
    <citation type="journal article" date="2013" name="Curr. Biol.">
        <title>The Genome of the Foraminiferan Reticulomyxa filosa.</title>
        <authorList>
            <person name="Glockner G."/>
            <person name="Hulsmann N."/>
            <person name="Schleicher M."/>
            <person name="Noegel A.A."/>
            <person name="Eichinger L."/>
            <person name="Gallinger C."/>
            <person name="Pawlowski J."/>
            <person name="Sierra R."/>
            <person name="Euteneuer U."/>
            <person name="Pillet L."/>
            <person name="Moustafa A."/>
            <person name="Platzer M."/>
            <person name="Groth M."/>
            <person name="Szafranski K."/>
            <person name="Schliwa M."/>
        </authorList>
    </citation>
    <scope>NUCLEOTIDE SEQUENCE [LARGE SCALE GENOMIC DNA]</scope>
</reference>
<sequence>MQYIDVYNRPSKRKVLSEEQFISLSGDGVMYYWNIAEPVLTDAEKKKKEEPKWVPIGSLKLDHHALLKNVANVSEMSEDTHNNFGDEKNSENSTEMKSSKEETNLEDPILQFNETGEYPSTHNTSNEESTNGAKNNYIFACVMTHTPLVGQIIFGTQVKFLGEIGVLRYGVLDKKEAIERNDTQLCSEFLEVQLAKRFSSIHLNNSEKCVSSADLANPFLQMNELKVKEDERSFAQLEQNISRGYDKMFRYHCMYVQNLQMSPHCYDICLSVADWTFCIWQLGSDVKFFFVLTKTEKAILRSFNLCYCQIKTESIDISKPLCTCLYYLWMLVTYSSCCGHHS</sequence>
<gene>
    <name evidence="2" type="ORF">RFI_06579</name>
</gene>
<feature type="region of interest" description="Disordered" evidence="1">
    <location>
        <begin position="76"/>
        <end position="130"/>
    </location>
</feature>
<feature type="compositionally biased region" description="Polar residues" evidence="1">
    <location>
        <begin position="112"/>
        <end position="130"/>
    </location>
</feature>
<proteinExistence type="predicted"/>
<dbReference type="EMBL" id="ASPP01005434">
    <property type="protein sequence ID" value="ETO30540.1"/>
    <property type="molecule type" value="Genomic_DNA"/>
</dbReference>
<dbReference type="AlphaFoldDB" id="X6NW60"/>
<evidence type="ECO:0000256" key="1">
    <source>
        <dbReference type="SAM" id="MobiDB-lite"/>
    </source>
</evidence>
<comment type="caution">
    <text evidence="2">The sequence shown here is derived from an EMBL/GenBank/DDBJ whole genome shotgun (WGS) entry which is preliminary data.</text>
</comment>
<feature type="compositionally biased region" description="Basic and acidic residues" evidence="1">
    <location>
        <begin position="78"/>
        <end position="90"/>
    </location>
</feature>
<dbReference type="Proteomes" id="UP000023152">
    <property type="component" value="Unassembled WGS sequence"/>
</dbReference>
<evidence type="ECO:0000313" key="2">
    <source>
        <dbReference type="EMBL" id="ETO30540.1"/>
    </source>
</evidence>
<accession>X6NW60</accession>